<proteinExistence type="predicted"/>
<reference evidence="1 2" key="1">
    <citation type="submission" date="2018-09" db="EMBL/GenBank/DDBJ databases">
        <authorList>
            <person name="Zhu H."/>
        </authorList>
    </citation>
    <scope>NUCLEOTIDE SEQUENCE [LARGE SCALE GENOMIC DNA]</scope>
    <source>
        <strain evidence="1 2">K1S02-61</strain>
    </source>
</reference>
<dbReference type="Proteomes" id="UP000284006">
    <property type="component" value="Unassembled WGS sequence"/>
</dbReference>
<gene>
    <name evidence="1" type="ORF">D3872_10795</name>
</gene>
<evidence type="ECO:0000313" key="2">
    <source>
        <dbReference type="Proteomes" id="UP000284006"/>
    </source>
</evidence>
<evidence type="ECO:0000313" key="1">
    <source>
        <dbReference type="EMBL" id="RJG16599.1"/>
    </source>
</evidence>
<dbReference type="AlphaFoldDB" id="A0A418XV67"/>
<comment type="caution">
    <text evidence="1">The sequence shown here is derived from an EMBL/GenBank/DDBJ whole genome shotgun (WGS) entry which is preliminary data.</text>
</comment>
<accession>A0A418XV67</accession>
<dbReference type="EMBL" id="QYUP01000107">
    <property type="protein sequence ID" value="RJG16599.1"/>
    <property type="molecule type" value="Genomic_DNA"/>
</dbReference>
<dbReference type="RefSeq" id="WP_119810770.1">
    <property type="nucleotide sequence ID" value="NZ_QYUP01000107.1"/>
</dbReference>
<keyword evidence="2" id="KW-1185">Reference proteome</keyword>
<protein>
    <submittedName>
        <fullName evidence="1">Uncharacterized protein</fullName>
    </submittedName>
</protein>
<organism evidence="1 2">
    <name type="scientific">Massilia cavernae</name>
    <dbReference type="NCBI Taxonomy" id="2320864"/>
    <lineage>
        <taxon>Bacteria</taxon>
        <taxon>Pseudomonadati</taxon>
        <taxon>Pseudomonadota</taxon>
        <taxon>Betaproteobacteria</taxon>
        <taxon>Burkholderiales</taxon>
        <taxon>Oxalobacteraceae</taxon>
        <taxon>Telluria group</taxon>
        <taxon>Massilia</taxon>
    </lineage>
</organism>
<sequence>MRVFLNCLRHSVNHDLIEQTYSEQIVGSEPDVVAESKLPLHDLNFCKHPSFRAIGVKLNRKLYRVQIYCLVALLNQRAYGKPAHRKFTISSALLRHNAQVVGQAIPCHAQRDEAVLIPNVRVYKSLRHFENKLVFVRDIGLPINPLPLMMRRILARYQFRLLYHVIRHIQIEAEKLI</sequence>
<name>A0A418XV67_9BURK</name>